<organism evidence="9 10">
    <name type="scientific">Hyalella azteca</name>
    <name type="common">Amphipod</name>
    <dbReference type="NCBI Taxonomy" id="294128"/>
    <lineage>
        <taxon>Eukaryota</taxon>
        <taxon>Metazoa</taxon>
        <taxon>Ecdysozoa</taxon>
        <taxon>Arthropoda</taxon>
        <taxon>Crustacea</taxon>
        <taxon>Multicrustacea</taxon>
        <taxon>Malacostraca</taxon>
        <taxon>Eumalacostraca</taxon>
        <taxon>Peracarida</taxon>
        <taxon>Amphipoda</taxon>
        <taxon>Senticaudata</taxon>
        <taxon>Talitrida</taxon>
        <taxon>Talitroidea</taxon>
        <taxon>Hyalellidae</taxon>
        <taxon>Hyalella</taxon>
    </lineage>
</organism>
<feature type="region of interest" description="Disordered" evidence="7">
    <location>
        <begin position="917"/>
        <end position="977"/>
    </location>
</feature>
<dbReference type="InterPro" id="IPR001680">
    <property type="entry name" value="WD40_rpt"/>
</dbReference>
<evidence type="ECO:0000256" key="2">
    <source>
        <dbReference type="ARBA" id="ARBA00010226"/>
    </source>
</evidence>
<dbReference type="InterPro" id="IPR015943">
    <property type="entry name" value="WD40/YVTN_repeat-like_dom_sf"/>
</dbReference>
<dbReference type="InterPro" id="IPR027145">
    <property type="entry name" value="PWP2"/>
</dbReference>
<dbReference type="GO" id="GO:0000462">
    <property type="term" value="P:maturation of SSU-rRNA from tricistronic rRNA transcript (SSU-rRNA, 5.8S rRNA, LSU-rRNA)"/>
    <property type="evidence" value="ECO:0007669"/>
    <property type="project" value="TreeGrafter"/>
</dbReference>
<dbReference type="Pfam" id="PF00400">
    <property type="entry name" value="WD40"/>
    <property type="match status" value="5"/>
</dbReference>
<feature type="repeat" description="WD" evidence="6">
    <location>
        <begin position="439"/>
        <end position="480"/>
    </location>
</feature>
<dbReference type="SUPFAM" id="SSF50998">
    <property type="entry name" value="Quinoprotein alcohol dehydrogenase-like"/>
    <property type="match status" value="1"/>
</dbReference>
<dbReference type="CDD" id="cd00200">
    <property type="entry name" value="WD40"/>
    <property type="match status" value="1"/>
</dbReference>
<evidence type="ECO:0000256" key="7">
    <source>
        <dbReference type="SAM" id="MobiDB-lite"/>
    </source>
</evidence>
<evidence type="ECO:0000256" key="5">
    <source>
        <dbReference type="ARBA" id="ARBA00023242"/>
    </source>
</evidence>
<evidence type="ECO:0000313" key="10">
    <source>
        <dbReference type="RefSeq" id="XP_018008338.1"/>
    </source>
</evidence>
<dbReference type="Proteomes" id="UP000694843">
    <property type="component" value="Unplaced"/>
</dbReference>
<evidence type="ECO:0000313" key="9">
    <source>
        <dbReference type="Proteomes" id="UP000694843"/>
    </source>
</evidence>
<dbReference type="SUPFAM" id="SSF50978">
    <property type="entry name" value="WD40 repeat-like"/>
    <property type="match status" value="1"/>
</dbReference>
<dbReference type="PROSITE" id="PS50082">
    <property type="entry name" value="WD_REPEATS_2"/>
    <property type="match status" value="3"/>
</dbReference>
<dbReference type="GO" id="GO:0000028">
    <property type="term" value="P:ribosomal small subunit assembly"/>
    <property type="evidence" value="ECO:0007669"/>
    <property type="project" value="TreeGrafter"/>
</dbReference>
<keyword evidence="3 6" id="KW-0853">WD repeat</keyword>
<dbReference type="InterPro" id="IPR011047">
    <property type="entry name" value="Quinoprotein_ADH-like_sf"/>
</dbReference>
<dbReference type="OMA" id="VYEWQSE"/>
<feature type="repeat" description="WD" evidence="6">
    <location>
        <begin position="525"/>
        <end position="568"/>
    </location>
</feature>
<reference evidence="10" key="1">
    <citation type="submission" date="2025-08" db="UniProtKB">
        <authorList>
            <consortium name="RefSeq"/>
        </authorList>
    </citation>
    <scope>IDENTIFICATION</scope>
    <source>
        <tissue evidence="10">Whole organism</tissue>
    </source>
</reference>
<dbReference type="GeneID" id="108666043"/>
<proteinExistence type="inferred from homology"/>
<protein>
    <submittedName>
        <fullName evidence="10">Periodic tryptophan protein 2 homolog</fullName>
    </submittedName>
</protein>
<dbReference type="InterPro" id="IPR036322">
    <property type="entry name" value="WD40_repeat_dom_sf"/>
</dbReference>
<dbReference type="Pfam" id="PF04003">
    <property type="entry name" value="Utp12"/>
    <property type="match status" value="1"/>
</dbReference>
<dbReference type="PANTHER" id="PTHR19858:SF0">
    <property type="entry name" value="PERIODIC TRYPTOPHAN PROTEIN 2 HOMOLOG"/>
    <property type="match status" value="1"/>
</dbReference>
<dbReference type="Gene3D" id="2.130.10.10">
    <property type="entry name" value="YVTN repeat-like/Quinoprotein amine dehydrogenase"/>
    <property type="match status" value="3"/>
</dbReference>
<evidence type="ECO:0000256" key="4">
    <source>
        <dbReference type="ARBA" id="ARBA00022737"/>
    </source>
</evidence>
<dbReference type="SMART" id="SM00320">
    <property type="entry name" value="WD40"/>
    <property type="match status" value="11"/>
</dbReference>
<feature type="domain" description="Small-subunit processome Utp12" evidence="8">
    <location>
        <begin position="808"/>
        <end position="909"/>
    </location>
</feature>
<dbReference type="PROSITE" id="PS50294">
    <property type="entry name" value="WD_REPEATS_REGION"/>
    <property type="match status" value="3"/>
</dbReference>
<evidence type="ECO:0000256" key="6">
    <source>
        <dbReference type="PROSITE-ProRule" id="PRU00221"/>
    </source>
</evidence>
<comment type="similarity">
    <text evidence="2">Belongs to the WD repeat PWP2 family.</text>
</comment>
<keyword evidence="9" id="KW-1185">Reference proteome</keyword>
<gene>
    <name evidence="10" type="primary">LOC108666043</name>
</gene>
<dbReference type="SUPFAM" id="SSF82171">
    <property type="entry name" value="DPP6 N-terminal domain-like"/>
    <property type="match status" value="1"/>
</dbReference>
<feature type="compositionally biased region" description="Acidic residues" evidence="7">
    <location>
        <begin position="935"/>
        <end position="977"/>
    </location>
</feature>
<comment type="subcellular location">
    <subcellularLocation>
        <location evidence="1">Nucleus</location>
        <location evidence="1">Nucleolus</location>
    </subcellularLocation>
</comment>
<feature type="repeat" description="WD" evidence="6">
    <location>
        <begin position="397"/>
        <end position="428"/>
    </location>
</feature>
<name>A0A8B7N4S4_HYAAZ</name>
<accession>A0A8B7N4S4</accession>
<evidence type="ECO:0000256" key="1">
    <source>
        <dbReference type="ARBA" id="ARBA00004604"/>
    </source>
</evidence>
<dbReference type="OrthoDB" id="3142434at2759"/>
<evidence type="ECO:0000259" key="8">
    <source>
        <dbReference type="Pfam" id="PF04003"/>
    </source>
</evidence>
<evidence type="ECO:0000256" key="3">
    <source>
        <dbReference type="ARBA" id="ARBA00022574"/>
    </source>
</evidence>
<dbReference type="PANTHER" id="PTHR19858">
    <property type="entry name" value="WD40 REPEAT PROTEIN"/>
    <property type="match status" value="1"/>
</dbReference>
<dbReference type="RefSeq" id="XP_018008338.1">
    <property type="nucleotide sequence ID" value="XM_018152849.1"/>
</dbReference>
<dbReference type="GO" id="GO:0034388">
    <property type="term" value="C:Pwp2p-containing subcomplex of 90S preribosome"/>
    <property type="evidence" value="ECO:0007669"/>
    <property type="project" value="TreeGrafter"/>
</dbReference>
<dbReference type="KEGG" id="hazt:108666043"/>
<sequence length="977" mass="107993">MYFQFKFSNLLGTIYRKGDIIFSKDGYSVYVPVGNKITQYDLRNDRASTLPVEVGGNFTSLALSPNGLILIGATDLGHLHMISVMRRRLLYTKACRGHIRAVSFSPDGKYLAVAHSSTVHMYRCHGMERQVFNPFETEKVCPAATSDVTCLSWSFDSRLLVFGSKDSVTRVVPVKLMDIGRQVVELSSGSYPIRGVHFINNSYGIYVITKSGNILRYKCNLNPDELHEKVLKSREDERKRLKEMLQAEHCEDYETWKKEHPVENTWLDFHCDYRRSIVTLLHLEAPQAGSAPDTTSAALLALSNDDENKTARRATAGVTATCYHGLSKLLVVACDTGDFAVMDTSDDCSVLHSLNVSSQVISSVALNLTADWLALGVADAGQLLVWELRSETYKLKQQGHRKSMSVVAYSPDGSRLASGGEDCMVKLWCTTSSFCFVTFSEHTAPITGIAFTQSGAAVLSSSEDGTVRAFDLTRYRNFKTLTSPRATQFTCLAVDSSGELVAAGGKDSHQIYIWSLKLGSLLEVLSGHKGPVTSVCFSAVTGSSFLASTALDGSLKLWDSINTSSARETIDLHSDGVCVQLRPDGEQVCVSTMDGQLNMFNTNTAAHEGCIEGRRDLGLARKDHDKITAEKTQLAKYFRVFCYSSDGLQLIAGGESKFVCVYSAAQQLLLKKFRITKNRTFDGALGVYDRFSTAYNGINLRTVERRPDRSEVTADRGIKLPGVAKGDKSLRAFRAEVLVTGLAFAPTGRSFVVCCTEGLLIYSQDTDWLFDPVSLDVDNTPTAVRRKLQRQEWGMALMMAIKLNISSIKQEVLESIPVDAMNVVLTGLAPLYVEGLLLYLAQGLESTRHVGLYARWTRQVLYLHGRSLKPRAPQLMSAINALQRALNYHHTSLSKLCAANEYTLSYLRQQGAVLEHRSRQNACKQEEKPPNSVSDETEEPMDEDPSEEEGSESLSEDDQLLSEFESDSSSEIAEIVE</sequence>
<dbReference type="InterPro" id="IPR007148">
    <property type="entry name" value="SSU_processome_Utp12"/>
</dbReference>
<keyword evidence="5" id="KW-0539">Nucleus</keyword>
<dbReference type="AlphaFoldDB" id="A0A8B7N4S4"/>
<feature type="compositionally biased region" description="Basic and acidic residues" evidence="7">
    <location>
        <begin position="917"/>
        <end position="929"/>
    </location>
</feature>
<keyword evidence="4" id="KW-0677">Repeat</keyword>
<dbReference type="GO" id="GO:0032040">
    <property type="term" value="C:small-subunit processome"/>
    <property type="evidence" value="ECO:0007669"/>
    <property type="project" value="TreeGrafter"/>
</dbReference>